<dbReference type="PRINTS" id="PR00038">
    <property type="entry name" value="HTHLUXR"/>
</dbReference>
<dbReference type="CDD" id="cd06170">
    <property type="entry name" value="LuxR_C_like"/>
    <property type="match status" value="1"/>
</dbReference>
<dbReference type="RefSeq" id="WP_343875448.1">
    <property type="nucleotide sequence ID" value="NZ_BAAAIX010000033.1"/>
</dbReference>
<keyword evidence="4" id="KW-0804">Transcription</keyword>
<dbReference type="Gene3D" id="3.40.50.2300">
    <property type="match status" value="1"/>
</dbReference>
<evidence type="ECO:0000256" key="5">
    <source>
        <dbReference type="PROSITE-ProRule" id="PRU00169"/>
    </source>
</evidence>
<dbReference type="Proteomes" id="UP001597326">
    <property type="component" value="Unassembled WGS sequence"/>
</dbReference>
<organism evidence="8 9">
    <name type="scientific">Luteococcus peritonei</name>
    <dbReference type="NCBI Taxonomy" id="88874"/>
    <lineage>
        <taxon>Bacteria</taxon>
        <taxon>Bacillati</taxon>
        <taxon>Actinomycetota</taxon>
        <taxon>Actinomycetes</taxon>
        <taxon>Propionibacteriales</taxon>
        <taxon>Propionibacteriaceae</taxon>
        <taxon>Luteococcus</taxon>
    </lineage>
</organism>
<dbReference type="Pfam" id="PF00196">
    <property type="entry name" value="GerE"/>
    <property type="match status" value="1"/>
</dbReference>
<dbReference type="EMBL" id="JBHUFZ010000032">
    <property type="protein sequence ID" value="MFD1891210.1"/>
    <property type="molecule type" value="Genomic_DNA"/>
</dbReference>
<evidence type="ECO:0000259" key="7">
    <source>
        <dbReference type="PROSITE" id="PS50110"/>
    </source>
</evidence>
<dbReference type="InterPro" id="IPR058245">
    <property type="entry name" value="NreC/VraR/RcsB-like_REC"/>
</dbReference>
<name>A0ABW4S078_9ACTN</name>
<dbReference type="PROSITE" id="PS00622">
    <property type="entry name" value="HTH_LUXR_1"/>
    <property type="match status" value="1"/>
</dbReference>
<keyword evidence="9" id="KW-1185">Reference proteome</keyword>
<accession>A0ABW4S078</accession>
<dbReference type="SUPFAM" id="SSF46894">
    <property type="entry name" value="C-terminal effector domain of the bipartite response regulators"/>
    <property type="match status" value="1"/>
</dbReference>
<evidence type="ECO:0000256" key="4">
    <source>
        <dbReference type="ARBA" id="ARBA00023163"/>
    </source>
</evidence>
<evidence type="ECO:0000313" key="8">
    <source>
        <dbReference type="EMBL" id="MFD1891210.1"/>
    </source>
</evidence>
<dbReference type="InterPro" id="IPR000792">
    <property type="entry name" value="Tscrpt_reg_LuxR_C"/>
</dbReference>
<dbReference type="SMART" id="SM00421">
    <property type="entry name" value="HTH_LUXR"/>
    <property type="match status" value="1"/>
</dbReference>
<dbReference type="Pfam" id="PF00072">
    <property type="entry name" value="Response_reg"/>
    <property type="match status" value="1"/>
</dbReference>
<dbReference type="PANTHER" id="PTHR43214:SF24">
    <property type="entry name" value="TRANSCRIPTIONAL REGULATORY PROTEIN NARL-RELATED"/>
    <property type="match status" value="1"/>
</dbReference>
<keyword evidence="3" id="KW-0238">DNA-binding</keyword>
<proteinExistence type="predicted"/>
<gene>
    <name evidence="8" type="ORF">ACFSCS_13615</name>
</gene>
<dbReference type="InterPro" id="IPR039420">
    <property type="entry name" value="WalR-like"/>
</dbReference>
<dbReference type="SUPFAM" id="SSF52172">
    <property type="entry name" value="CheY-like"/>
    <property type="match status" value="1"/>
</dbReference>
<dbReference type="InterPro" id="IPR016032">
    <property type="entry name" value="Sig_transdc_resp-reg_C-effctor"/>
</dbReference>
<evidence type="ECO:0000256" key="1">
    <source>
        <dbReference type="ARBA" id="ARBA00022553"/>
    </source>
</evidence>
<protein>
    <submittedName>
        <fullName evidence="8">Response regulator</fullName>
    </submittedName>
</protein>
<dbReference type="CDD" id="cd17535">
    <property type="entry name" value="REC_NarL-like"/>
    <property type="match status" value="1"/>
</dbReference>
<comment type="caution">
    <text evidence="8">The sequence shown here is derived from an EMBL/GenBank/DDBJ whole genome shotgun (WGS) entry which is preliminary data.</text>
</comment>
<dbReference type="SMART" id="SM00448">
    <property type="entry name" value="REC"/>
    <property type="match status" value="1"/>
</dbReference>
<evidence type="ECO:0000256" key="2">
    <source>
        <dbReference type="ARBA" id="ARBA00023015"/>
    </source>
</evidence>
<keyword evidence="2" id="KW-0805">Transcription regulation</keyword>
<dbReference type="PROSITE" id="PS50043">
    <property type="entry name" value="HTH_LUXR_2"/>
    <property type="match status" value="1"/>
</dbReference>
<evidence type="ECO:0000256" key="3">
    <source>
        <dbReference type="ARBA" id="ARBA00023125"/>
    </source>
</evidence>
<evidence type="ECO:0000313" key="9">
    <source>
        <dbReference type="Proteomes" id="UP001597326"/>
    </source>
</evidence>
<dbReference type="InterPro" id="IPR001789">
    <property type="entry name" value="Sig_transdc_resp-reg_receiver"/>
</dbReference>
<keyword evidence="1 5" id="KW-0597">Phosphoprotein</keyword>
<reference evidence="9" key="1">
    <citation type="journal article" date="2019" name="Int. J. Syst. Evol. Microbiol.">
        <title>The Global Catalogue of Microorganisms (GCM) 10K type strain sequencing project: providing services to taxonomists for standard genome sequencing and annotation.</title>
        <authorList>
            <consortium name="The Broad Institute Genomics Platform"/>
            <consortium name="The Broad Institute Genome Sequencing Center for Infectious Disease"/>
            <person name="Wu L."/>
            <person name="Ma J."/>
        </authorList>
    </citation>
    <scope>NUCLEOTIDE SEQUENCE [LARGE SCALE GENOMIC DNA]</scope>
    <source>
        <strain evidence="9">CAIM 431</strain>
    </source>
</reference>
<dbReference type="PANTHER" id="PTHR43214">
    <property type="entry name" value="TWO-COMPONENT RESPONSE REGULATOR"/>
    <property type="match status" value="1"/>
</dbReference>
<evidence type="ECO:0000259" key="6">
    <source>
        <dbReference type="PROSITE" id="PS50043"/>
    </source>
</evidence>
<dbReference type="PROSITE" id="PS50110">
    <property type="entry name" value="RESPONSE_REGULATORY"/>
    <property type="match status" value="1"/>
</dbReference>
<feature type="domain" description="Response regulatory" evidence="7">
    <location>
        <begin position="6"/>
        <end position="122"/>
    </location>
</feature>
<sequence>MQQPVRILVVDDDELVREAYRSFFASRPDIEVVGEAGDGAAATEATDRLRPDVVLMDLQMPVMSGIDATAAIMARHPNACVVVLTTFGTRDHVVPALRAGAAGYLLKDAGAEALLLAIRQALAGEMPLSPSVRRELVRSVTQEPSGPDEGAPSMSERELELLGWLAHGLSNAEIAGRMYLSESSVKQYLGNIGTKLGCSSRTQILVRSIQLRLVDPHALPPLL</sequence>
<feature type="modified residue" description="4-aspartylphosphate" evidence="5">
    <location>
        <position position="57"/>
    </location>
</feature>
<feature type="domain" description="HTH luxR-type" evidence="6">
    <location>
        <begin position="147"/>
        <end position="212"/>
    </location>
</feature>
<dbReference type="InterPro" id="IPR011006">
    <property type="entry name" value="CheY-like_superfamily"/>
</dbReference>